<evidence type="ECO:0000256" key="4">
    <source>
        <dbReference type="ARBA" id="ARBA00023136"/>
    </source>
</evidence>
<comment type="subcellular location">
    <subcellularLocation>
        <location evidence="1">Membrane</location>
        <topology evidence="1">Multi-pass membrane protein</topology>
    </subcellularLocation>
</comment>
<dbReference type="RefSeq" id="WP_147230988.1">
    <property type="nucleotide sequence ID" value="NZ_VOSB01000003.1"/>
</dbReference>
<feature type="transmembrane region" description="Helical" evidence="5">
    <location>
        <begin position="89"/>
        <end position="111"/>
    </location>
</feature>
<evidence type="ECO:0000313" key="8">
    <source>
        <dbReference type="EMBL" id="TXE19593.1"/>
    </source>
</evidence>
<protein>
    <submittedName>
        <fullName evidence="8">TM2 domain-containing protein</fullName>
    </submittedName>
</protein>
<dbReference type="Pfam" id="PF05154">
    <property type="entry name" value="TM2"/>
    <property type="match status" value="1"/>
</dbReference>
<dbReference type="GO" id="GO:0016020">
    <property type="term" value="C:membrane"/>
    <property type="evidence" value="ECO:0007669"/>
    <property type="project" value="UniProtKB-SubCell"/>
</dbReference>
<dbReference type="EMBL" id="VOSB01000003">
    <property type="protein sequence ID" value="TXE19593.1"/>
    <property type="molecule type" value="Genomic_DNA"/>
</dbReference>
<feature type="domain" description="TM2" evidence="7">
    <location>
        <begin position="60"/>
        <end position="108"/>
    </location>
</feature>
<dbReference type="STRING" id="1123037.GCA_000425305_00809"/>
<feature type="signal peptide" evidence="6">
    <location>
        <begin position="1"/>
        <end position="21"/>
    </location>
</feature>
<proteinExistence type="predicted"/>
<comment type="caution">
    <text evidence="8">The sequence shown here is derived from an EMBL/GenBank/DDBJ whole genome shotgun (WGS) entry which is preliminary data.</text>
</comment>
<evidence type="ECO:0000313" key="9">
    <source>
        <dbReference type="Proteomes" id="UP000321938"/>
    </source>
</evidence>
<evidence type="ECO:0000256" key="5">
    <source>
        <dbReference type="SAM" id="Phobius"/>
    </source>
</evidence>
<keyword evidence="4 5" id="KW-0472">Membrane</keyword>
<evidence type="ECO:0000256" key="3">
    <source>
        <dbReference type="ARBA" id="ARBA00022989"/>
    </source>
</evidence>
<evidence type="ECO:0000256" key="2">
    <source>
        <dbReference type="ARBA" id="ARBA00022692"/>
    </source>
</evidence>
<dbReference type="OrthoDB" id="6079945at2"/>
<keyword evidence="3 5" id="KW-1133">Transmembrane helix</keyword>
<sequence length="115" mass="12966">MKFKFLLSFLFFFGAISFSYASFPVKRAAVVTTTTISTTDNVSVDSSSVEFYSPAAKASDDKWIAVALWAFLWPFAAHRWYLGWSIGWNILFIITFGGLGIWAIVDLINILTDNY</sequence>
<dbReference type="Proteomes" id="UP000321938">
    <property type="component" value="Unassembled WGS sequence"/>
</dbReference>
<dbReference type="AlphaFoldDB" id="A0A5C7BEY3"/>
<keyword evidence="9" id="KW-1185">Reference proteome</keyword>
<gene>
    <name evidence="8" type="ORF">ES692_02235</name>
</gene>
<feature type="chain" id="PRO_5022772648" evidence="6">
    <location>
        <begin position="22"/>
        <end position="115"/>
    </location>
</feature>
<dbReference type="InterPro" id="IPR007829">
    <property type="entry name" value="TM2"/>
</dbReference>
<keyword evidence="2 5" id="KW-0812">Transmembrane</keyword>
<reference evidence="8 9" key="1">
    <citation type="submission" date="2019-08" db="EMBL/GenBank/DDBJ databases">
        <title>Genome of Psychroserpens burtonensis ACAM 167.</title>
        <authorList>
            <person name="Bowman J.P."/>
        </authorList>
    </citation>
    <scope>NUCLEOTIDE SEQUENCE [LARGE SCALE GENOMIC DNA]</scope>
    <source>
        <strain evidence="8 9">ACAM 167</strain>
    </source>
</reference>
<feature type="transmembrane region" description="Helical" evidence="5">
    <location>
        <begin position="63"/>
        <end position="82"/>
    </location>
</feature>
<name>A0A5C7BEY3_9FLAO</name>
<keyword evidence="6" id="KW-0732">Signal</keyword>
<evidence type="ECO:0000256" key="1">
    <source>
        <dbReference type="ARBA" id="ARBA00004141"/>
    </source>
</evidence>
<organism evidence="8 9">
    <name type="scientific">Psychroserpens burtonensis</name>
    <dbReference type="NCBI Taxonomy" id="49278"/>
    <lineage>
        <taxon>Bacteria</taxon>
        <taxon>Pseudomonadati</taxon>
        <taxon>Bacteroidota</taxon>
        <taxon>Flavobacteriia</taxon>
        <taxon>Flavobacteriales</taxon>
        <taxon>Flavobacteriaceae</taxon>
        <taxon>Psychroserpens</taxon>
    </lineage>
</organism>
<accession>A0A5C7BEY3</accession>
<evidence type="ECO:0000259" key="7">
    <source>
        <dbReference type="Pfam" id="PF05154"/>
    </source>
</evidence>
<evidence type="ECO:0000256" key="6">
    <source>
        <dbReference type="SAM" id="SignalP"/>
    </source>
</evidence>